<keyword evidence="2" id="KW-1185">Reference proteome</keyword>
<reference evidence="1 2" key="1">
    <citation type="journal article" date="2022" name="Syst. Appl. Microbiol.">
        <title>Pseudomonas alliivorans sp. nov., a plant-pathogenic bacterium isolated from onion foliage in Georgia, USA.</title>
        <authorList>
            <person name="Zhao M."/>
            <person name="Tyson C."/>
            <person name="Chen H.C."/>
            <person name="Paudel S."/>
            <person name="Gitaitis R."/>
            <person name="Kvitko B."/>
            <person name="Dutta B."/>
        </authorList>
    </citation>
    <scope>NUCLEOTIDE SEQUENCE [LARGE SCALE GENOMIC DNA]</scope>
    <source>
        <strain evidence="1 2">20GA0068</strain>
    </source>
</reference>
<gene>
    <name evidence="1" type="ORF">JTJ32_03860</name>
</gene>
<comment type="caution">
    <text evidence="1">The sequence shown here is derived from an EMBL/GenBank/DDBJ whole genome shotgun (WGS) entry which is preliminary data.</text>
</comment>
<dbReference type="InterPro" id="IPR008727">
    <property type="entry name" value="PAAR_motif"/>
</dbReference>
<evidence type="ECO:0000313" key="2">
    <source>
        <dbReference type="Proteomes" id="UP000673197"/>
    </source>
</evidence>
<protein>
    <submittedName>
        <fullName evidence="1">PAAR domain-containing protein</fullName>
    </submittedName>
</protein>
<accession>A0ABS4C1I2</accession>
<organism evidence="1 2">
    <name type="scientific">Pseudomonas alliivorans</name>
    <dbReference type="NCBI Taxonomy" id="2810613"/>
    <lineage>
        <taxon>Bacteria</taxon>
        <taxon>Pseudomonadati</taxon>
        <taxon>Pseudomonadota</taxon>
        <taxon>Gammaproteobacteria</taxon>
        <taxon>Pseudomonadales</taxon>
        <taxon>Pseudomonadaceae</taxon>
        <taxon>Pseudomonas</taxon>
    </lineage>
</organism>
<dbReference type="EMBL" id="JAFFZW010000001">
    <property type="protein sequence ID" value="MBP0944464.1"/>
    <property type="molecule type" value="Genomic_DNA"/>
</dbReference>
<dbReference type="Proteomes" id="UP000673197">
    <property type="component" value="Unassembled WGS sequence"/>
</dbReference>
<evidence type="ECO:0000313" key="1">
    <source>
        <dbReference type="EMBL" id="MBP0944464.1"/>
    </source>
</evidence>
<proteinExistence type="predicted"/>
<dbReference type="CDD" id="cd14743">
    <property type="entry name" value="PAAR_CT_1"/>
    <property type="match status" value="1"/>
</dbReference>
<dbReference type="Gene3D" id="2.60.200.60">
    <property type="match status" value="2"/>
</dbReference>
<name>A0ABS4C1I2_9PSED</name>
<sequence length="137" mass="13925">MIPSARQGDLHVCPIPGHLPTPIVSASGDVLANVMNVARVGDVCACGAVIVAGFPSIRVNGRPMAHLGSPTSHGGMIVNGSPDVVGGFNASNGGVVDFSRLGMLRDDGSVDEVRLDALMSDPELLDRAEKAGALVDA</sequence>
<dbReference type="Pfam" id="PF05488">
    <property type="entry name" value="PAAR_motif"/>
    <property type="match status" value="1"/>
</dbReference>